<reference evidence="1 2" key="1">
    <citation type="journal article" date="2019" name="Sci. Rep.">
        <title>Orb-weaving spider Araneus ventricosus genome elucidates the spidroin gene catalogue.</title>
        <authorList>
            <person name="Kono N."/>
            <person name="Nakamura H."/>
            <person name="Ohtoshi R."/>
            <person name="Moran D.A.P."/>
            <person name="Shinohara A."/>
            <person name="Yoshida Y."/>
            <person name="Fujiwara M."/>
            <person name="Mori M."/>
            <person name="Tomita M."/>
            <person name="Arakawa K."/>
        </authorList>
    </citation>
    <scope>NUCLEOTIDE SEQUENCE [LARGE SCALE GENOMIC DNA]</scope>
</reference>
<organism evidence="1 2">
    <name type="scientific">Araneus ventricosus</name>
    <name type="common">Orbweaver spider</name>
    <name type="synonym">Epeira ventricosa</name>
    <dbReference type="NCBI Taxonomy" id="182803"/>
    <lineage>
        <taxon>Eukaryota</taxon>
        <taxon>Metazoa</taxon>
        <taxon>Ecdysozoa</taxon>
        <taxon>Arthropoda</taxon>
        <taxon>Chelicerata</taxon>
        <taxon>Arachnida</taxon>
        <taxon>Araneae</taxon>
        <taxon>Araneomorphae</taxon>
        <taxon>Entelegynae</taxon>
        <taxon>Araneoidea</taxon>
        <taxon>Araneidae</taxon>
        <taxon>Araneus</taxon>
    </lineage>
</organism>
<evidence type="ECO:0000313" key="2">
    <source>
        <dbReference type="Proteomes" id="UP000499080"/>
    </source>
</evidence>
<dbReference type="AlphaFoldDB" id="A0A4Y2FVE8"/>
<dbReference type="Proteomes" id="UP000499080">
    <property type="component" value="Unassembled WGS sequence"/>
</dbReference>
<proteinExistence type="predicted"/>
<comment type="caution">
    <text evidence="1">The sequence shown here is derived from an EMBL/GenBank/DDBJ whole genome shotgun (WGS) entry which is preliminary data.</text>
</comment>
<sequence>MSEERLVGRQGVFRCEGGHTEKGGCSSVFDRLLHSGTDSALRRLLFLKERQRDVRRRKATKLQQKQNTDYVYGFHVSAYHPNSCSALQGVDQREVMDTYFHWDYQYEERVVYCFILNALFLDILSDGVRRSYVLTQKHV</sequence>
<accession>A0A4Y2FVE8</accession>
<gene>
    <name evidence="1" type="ORF">AVEN_128276_1</name>
</gene>
<evidence type="ECO:0000313" key="1">
    <source>
        <dbReference type="EMBL" id="GBM44415.1"/>
    </source>
</evidence>
<protein>
    <submittedName>
        <fullName evidence="1">Uncharacterized protein</fullName>
    </submittedName>
</protein>
<dbReference type="EMBL" id="BGPR01001064">
    <property type="protein sequence ID" value="GBM44415.1"/>
    <property type="molecule type" value="Genomic_DNA"/>
</dbReference>
<name>A0A4Y2FVE8_ARAVE</name>
<keyword evidence="2" id="KW-1185">Reference proteome</keyword>